<dbReference type="GO" id="GO:0043822">
    <property type="term" value="F:ribonuclease M5 activity"/>
    <property type="evidence" value="ECO:0007669"/>
    <property type="project" value="TreeGrafter"/>
</dbReference>
<gene>
    <name evidence="2" type="ORF">GT747_02585</name>
    <name evidence="3" type="ORF">SAMN05444424_0318</name>
</gene>
<name>A0AAQ1MB56_9FIRM</name>
<dbReference type="Pfam" id="PF13331">
    <property type="entry name" value="DUF4093"/>
    <property type="match status" value="1"/>
</dbReference>
<dbReference type="Proteomes" id="UP000474718">
    <property type="component" value="Unassembled WGS sequence"/>
</dbReference>
<evidence type="ECO:0000313" key="2">
    <source>
        <dbReference type="EMBL" id="MZL68664.1"/>
    </source>
</evidence>
<dbReference type="InterPro" id="IPR025156">
    <property type="entry name" value="RNase_M5_C"/>
</dbReference>
<dbReference type="InterPro" id="IPR006171">
    <property type="entry name" value="TOPRIM_dom"/>
</dbReference>
<dbReference type="PANTHER" id="PTHR39156">
    <property type="entry name" value="RIBONUCLEASE M5"/>
    <property type="match status" value="1"/>
</dbReference>
<dbReference type="PANTHER" id="PTHR39156:SF2">
    <property type="entry name" value="DNA PRIMASE (BACTERIAL TYPE) AND SMALL PRIMASE-LIKE PROTEINS"/>
    <property type="match status" value="1"/>
</dbReference>
<sequence length="195" mass="21183">MVRCERVIVVEGRYDKIKLSNLVEGTIIPCGGFSLFHNEGKKREIRTLARQKGAVILTDSDVAGFQIRSYLKNYLAGCDVVDAYIPDIYGKERRKARPSKEGKLGVEGVPGEVLLRALQTAGALADGAPRPREITRLDLYNWGLVGGADSAARRGALLARLDLPENLSPKGLLGAVNDLCTREELAALAEELGRP</sequence>
<evidence type="ECO:0000313" key="3">
    <source>
        <dbReference type="EMBL" id="SHF68258.1"/>
    </source>
</evidence>
<dbReference type="GO" id="GO:0006364">
    <property type="term" value="P:rRNA processing"/>
    <property type="evidence" value="ECO:0007669"/>
    <property type="project" value="TreeGrafter"/>
</dbReference>
<keyword evidence="5" id="KW-1185">Reference proteome</keyword>
<reference evidence="4" key="1">
    <citation type="submission" date="2016-11" db="EMBL/GenBank/DDBJ databases">
        <authorList>
            <person name="Jaros S."/>
            <person name="Januszkiewicz K."/>
            <person name="Wedrychowicz H."/>
        </authorList>
    </citation>
    <scope>NUCLEOTIDE SEQUENCE [LARGE SCALE GENOMIC DNA]</scope>
    <source>
        <strain evidence="4">DSM 4029</strain>
    </source>
</reference>
<protein>
    <submittedName>
        <fullName evidence="2">DUF4093 domain-containing protein</fullName>
    </submittedName>
    <submittedName>
        <fullName evidence="3">Ribonuclease M5</fullName>
    </submittedName>
</protein>
<proteinExistence type="predicted"/>
<dbReference type="SMART" id="SM00493">
    <property type="entry name" value="TOPRIM"/>
    <property type="match status" value="1"/>
</dbReference>
<reference evidence="2 5" key="3">
    <citation type="journal article" date="2019" name="Nat. Med.">
        <title>A library of human gut bacterial isolates paired with longitudinal multiomics data enables mechanistic microbiome research.</title>
        <authorList>
            <person name="Poyet M."/>
            <person name="Groussin M."/>
            <person name="Gibbons S.M."/>
            <person name="Avila-Pacheco J."/>
            <person name="Jiang X."/>
            <person name="Kearney S.M."/>
            <person name="Perrotta A.R."/>
            <person name="Berdy B."/>
            <person name="Zhao S."/>
            <person name="Lieberman T.D."/>
            <person name="Swanson P.K."/>
            <person name="Smith M."/>
            <person name="Roesemann S."/>
            <person name="Alexander J.E."/>
            <person name="Rich S.A."/>
            <person name="Livny J."/>
            <person name="Vlamakis H."/>
            <person name="Clish C."/>
            <person name="Bullock K."/>
            <person name="Deik A."/>
            <person name="Scott J."/>
            <person name="Pierce K.A."/>
            <person name="Xavier R.J."/>
            <person name="Alm E.J."/>
        </authorList>
    </citation>
    <scope>NUCLEOTIDE SEQUENCE [LARGE SCALE GENOMIC DNA]</scope>
    <source>
        <strain evidence="2 5">BIOML-A2</strain>
    </source>
</reference>
<dbReference type="SUPFAM" id="SSF110455">
    <property type="entry name" value="Toprim domain"/>
    <property type="match status" value="1"/>
</dbReference>
<dbReference type="Proteomes" id="UP000184089">
    <property type="component" value="Unassembled WGS sequence"/>
</dbReference>
<evidence type="ECO:0000259" key="1">
    <source>
        <dbReference type="PROSITE" id="PS50880"/>
    </source>
</evidence>
<accession>A0AAQ1MB56</accession>
<dbReference type="EMBL" id="WWVX01000001">
    <property type="protein sequence ID" value="MZL68664.1"/>
    <property type="molecule type" value="Genomic_DNA"/>
</dbReference>
<dbReference type="RefSeq" id="WP_073260923.1">
    <property type="nucleotide sequence ID" value="NZ_FQVY01000001.1"/>
</dbReference>
<dbReference type="Pfam" id="PF01751">
    <property type="entry name" value="Toprim"/>
    <property type="match status" value="1"/>
</dbReference>
<feature type="domain" description="Toprim" evidence="1">
    <location>
        <begin position="5"/>
        <end position="86"/>
    </location>
</feature>
<organism evidence="3 4">
    <name type="scientific">Bittarella massiliensis</name>
    <name type="common">ex Durand et al. 2017</name>
    <dbReference type="NCBI Taxonomy" id="1720313"/>
    <lineage>
        <taxon>Bacteria</taxon>
        <taxon>Bacillati</taxon>
        <taxon>Bacillota</taxon>
        <taxon>Clostridia</taxon>
        <taxon>Eubacteriales</taxon>
        <taxon>Oscillospiraceae</taxon>
        <taxon>Bittarella (ex Durand et al. 2017)</taxon>
    </lineage>
</organism>
<evidence type="ECO:0000313" key="4">
    <source>
        <dbReference type="Proteomes" id="UP000184089"/>
    </source>
</evidence>
<reference evidence="3" key="2">
    <citation type="submission" date="2016-11" db="EMBL/GenBank/DDBJ databases">
        <authorList>
            <person name="Varghese N."/>
            <person name="Submissions S."/>
        </authorList>
    </citation>
    <scope>NUCLEOTIDE SEQUENCE</scope>
    <source>
        <strain evidence="3">DSM 4029</strain>
    </source>
</reference>
<dbReference type="Gene3D" id="3.40.1360.10">
    <property type="match status" value="1"/>
</dbReference>
<dbReference type="PROSITE" id="PS50880">
    <property type="entry name" value="TOPRIM"/>
    <property type="match status" value="1"/>
</dbReference>
<evidence type="ECO:0000313" key="5">
    <source>
        <dbReference type="Proteomes" id="UP000474718"/>
    </source>
</evidence>
<comment type="caution">
    <text evidence="3">The sequence shown here is derived from an EMBL/GenBank/DDBJ whole genome shotgun (WGS) entry which is preliminary data.</text>
</comment>
<dbReference type="AlphaFoldDB" id="A0AAQ1MB56"/>
<dbReference type="EMBL" id="FQVY01000001">
    <property type="protein sequence ID" value="SHF68258.1"/>
    <property type="molecule type" value="Genomic_DNA"/>
</dbReference>